<gene>
    <name evidence="1" type="ORF">NCTC7582_03598</name>
</gene>
<accession>A0A2X0XPA6</accession>
<organism evidence="1 2">
    <name type="scientific">Lysinibacillus capsici</name>
    <dbReference type="NCBI Taxonomy" id="2115968"/>
    <lineage>
        <taxon>Bacteria</taxon>
        <taxon>Bacillati</taxon>
        <taxon>Bacillota</taxon>
        <taxon>Bacilli</taxon>
        <taxon>Bacillales</taxon>
        <taxon>Bacillaceae</taxon>
        <taxon>Lysinibacillus</taxon>
    </lineage>
</organism>
<dbReference type="GO" id="GO:0016740">
    <property type="term" value="F:transferase activity"/>
    <property type="evidence" value="ECO:0007669"/>
    <property type="project" value="UniProtKB-KW"/>
</dbReference>
<proteinExistence type="predicted"/>
<sequence length="281" mass="32236">MTTIKEIGSLCLTDSDGYIINHADWNKINPIFLAVINDVVHTYRTLLQDDLHSIYIRGSIPKGIGIEGVADLDTIAVTKQNPKKQQVKRIKEVEQALTQNHHCVDGIELSVFGKEDILNTTSFSIISFILQTHSICVFGEDLIPRLPRYKANEALANDHLIHLQGQIKNACDDLQDNSDREDIKDCCKWIMKIIVRAGLALVITKENTYTRDLYPAYKRFSEYFPDKESDMRRALEYAITPIIDTNVLLLFLNEFGTWMVSEADKWLQFYNPTRELNMKIV</sequence>
<protein>
    <submittedName>
        <fullName evidence="1">Nucleotidyltransferase domain-containing protein</fullName>
    </submittedName>
</protein>
<dbReference type="Proteomes" id="UP000251431">
    <property type="component" value="Unassembled WGS sequence"/>
</dbReference>
<dbReference type="RefSeq" id="WP_112117910.1">
    <property type="nucleotide sequence ID" value="NZ_JAXOWA010000001.1"/>
</dbReference>
<dbReference type="AlphaFoldDB" id="A0A2X0XPA6"/>
<dbReference type="EMBL" id="UAQE01000001">
    <property type="protein sequence ID" value="SPU00799.1"/>
    <property type="molecule type" value="Genomic_DNA"/>
</dbReference>
<keyword evidence="1" id="KW-0808">Transferase</keyword>
<evidence type="ECO:0000313" key="2">
    <source>
        <dbReference type="Proteomes" id="UP000251431"/>
    </source>
</evidence>
<name>A0A2X0XPA6_9BACI</name>
<evidence type="ECO:0000313" key="1">
    <source>
        <dbReference type="EMBL" id="SPU00799.1"/>
    </source>
</evidence>
<reference evidence="1 2" key="1">
    <citation type="submission" date="2018-06" db="EMBL/GenBank/DDBJ databases">
        <authorList>
            <consortium name="Pathogen Informatics"/>
            <person name="Doyle S."/>
        </authorList>
    </citation>
    <scope>NUCLEOTIDE SEQUENCE [LARGE SCALE GENOMIC DNA]</scope>
    <source>
        <strain evidence="1 2">NCTC7582</strain>
    </source>
</reference>